<dbReference type="Proteomes" id="UP000002534">
    <property type="component" value="Chromosome"/>
</dbReference>
<reference evidence="13 14" key="2">
    <citation type="journal article" date="2012" name="BMC Genomics">
        <title>The genome of Pelobacter carbinolicus reveals surprising metabolic capabilities and physiological features.</title>
        <authorList>
            <person name="Aklujkar M."/>
            <person name="Haveman S.A."/>
            <person name="Didonato R.Jr."/>
            <person name="Chertkov O."/>
            <person name="Han C.S."/>
            <person name="Land M.L."/>
            <person name="Brown P."/>
            <person name="Lovley D.R."/>
        </authorList>
    </citation>
    <scope>NUCLEOTIDE SEQUENCE [LARGE SCALE GENOMIC DNA]</scope>
    <source>
        <strain evidence="14">DSM 2380 / NBRC 103641 / GraBd1</strain>
    </source>
</reference>
<evidence type="ECO:0000256" key="5">
    <source>
        <dbReference type="ARBA" id="ARBA00022475"/>
    </source>
</evidence>
<evidence type="ECO:0000256" key="4">
    <source>
        <dbReference type="ARBA" id="ARBA00022448"/>
    </source>
</evidence>
<keyword evidence="14" id="KW-1185">Reference proteome</keyword>
<dbReference type="GO" id="GO:0005886">
    <property type="term" value="C:plasma membrane"/>
    <property type="evidence" value="ECO:0007669"/>
    <property type="project" value="UniProtKB-SubCell"/>
</dbReference>
<evidence type="ECO:0000313" key="13">
    <source>
        <dbReference type="EMBL" id="ABA87491.1"/>
    </source>
</evidence>
<keyword evidence="4 10" id="KW-0813">Transport</keyword>
<evidence type="ECO:0000259" key="12">
    <source>
        <dbReference type="PROSITE" id="PS50928"/>
    </source>
</evidence>
<dbReference type="NCBIfam" id="TIGR02141">
    <property type="entry name" value="modB_ABC"/>
    <property type="match status" value="1"/>
</dbReference>
<protein>
    <recommendedName>
        <fullName evidence="11">Molybdenum transport system permease</fullName>
    </recommendedName>
</protein>
<dbReference type="GO" id="GO:0015098">
    <property type="term" value="F:molybdate ion transmembrane transporter activity"/>
    <property type="evidence" value="ECO:0007669"/>
    <property type="project" value="UniProtKB-UniRule"/>
</dbReference>
<sequence length="233" mass="24869">MITPIVLSIKVALLAVSIDAVLGTLLARALARRSFPGKNLVESCIMLPMVLPPTVLGYGLLILLGKRGLLGRLLQEMFGLQIVFTWWAAIVAAAVVSFPLMYQSAKAAFCSVDVSLEQAARTLGSGEGRVFLRVTLPLAYPGLLAGLVLAFARALGEFGATLMIAGNIPGKTQTIPLAIYFAVETGDNQLARNLVLAITVMAFGALFWLNSWSKKKLQTLQQGGDVRVKSSHS</sequence>
<dbReference type="KEGG" id="pca:Pcar_0230"/>
<dbReference type="SUPFAM" id="SSF161098">
    <property type="entry name" value="MetI-like"/>
    <property type="match status" value="1"/>
</dbReference>
<comment type="similarity">
    <text evidence="3 11">Belongs to the binding-protein-dependent transport system permease family. CysTW subfamily.</text>
</comment>
<feature type="domain" description="ABC transmembrane type-1" evidence="12">
    <location>
        <begin position="5"/>
        <end position="207"/>
    </location>
</feature>
<dbReference type="Gene3D" id="1.10.3720.10">
    <property type="entry name" value="MetI-like"/>
    <property type="match status" value="1"/>
</dbReference>
<feature type="transmembrane region" description="Helical" evidence="10">
    <location>
        <begin position="190"/>
        <end position="209"/>
    </location>
</feature>
<keyword evidence="6 11" id="KW-0500">Molybdenum</keyword>
<name>Q3A801_SYNC1</name>
<gene>
    <name evidence="13" type="primary">modB-3</name>
    <name evidence="13" type="ordered locus">Pcar_0230</name>
</gene>
<accession>Q3A801</accession>
<feature type="transmembrane region" description="Helical" evidence="10">
    <location>
        <begin position="12"/>
        <end position="31"/>
    </location>
</feature>
<dbReference type="InterPro" id="IPR000515">
    <property type="entry name" value="MetI-like"/>
</dbReference>
<reference evidence="14" key="1">
    <citation type="submission" date="2005-10" db="EMBL/GenBank/DDBJ databases">
        <title>Complete sequence of Pelobacter carbinolicus DSM 2380.</title>
        <authorList>
            <person name="Copeland A."/>
            <person name="Lucas S."/>
            <person name="Lapidus A."/>
            <person name="Barry K."/>
            <person name="Detter J.C."/>
            <person name="Glavina T."/>
            <person name="Hammon N."/>
            <person name="Israni S."/>
            <person name="Pitluck S."/>
            <person name="Chertkov O."/>
            <person name="Schmutz J."/>
            <person name="Larimer F."/>
            <person name="Land M."/>
            <person name="Kyrpides N."/>
            <person name="Ivanova N."/>
            <person name="Richardson P."/>
        </authorList>
    </citation>
    <scope>NUCLEOTIDE SEQUENCE [LARGE SCALE GENOMIC DNA]</scope>
    <source>
        <strain evidence="14">DSM 2380 / NBRC 103641 / GraBd1</strain>
    </source>
</reference>
<keyword evidence="8 10" id="KW-1133">Transmembrane helix</keyword>
<dbReference type="EMBL" id="CP000142">
    <property type="protein sequence ID" value="ABA87491.1"/>
    <property type="molecule type" value="Genomic_DNA"/>
</dbReference>
<dbReference type="eggNOG" id="COG4149">
    <property type="taxonomic scope" value="Bacteria"/>
</dbReference>
<feature type="transmembrane region" description="Helical" evidence="10">
    <location>
        <begin position="130"/>
        <end position="152"/>
    </location>
</feature>
<dbReference type="InterPro" id="IPR035906">
    <property type="entry name" value="MetI-like_sf"/>
</dbReference>
<evidence type="ECO:0000256" key="1">
    <source>
        <dbReference type="ARBA" id="ARBA00002949"/>
    </source>
</evidence>
<evidence type="ECO:0000256" key="8">
    <source>
        <dbReference type="ARBA" id="ARBA00022989"/>
    </source>
</evidence>
<evidence type="ECO:0000256" key="7">
    <source>
        <dbReference type="ARBA" id="ARBA00022692"/>
    </source>
</evidence>
<dbReference type="CDD" id="cd06261">
    <property type="entry name" value="TM_PBP2"/>
    <property type="match status" value="1"/>
</dbReference>
<evidence type="ECO:0000256" key="2">
    <source>
        <dbReference type="ARBA" id="ARBA00004651"/>
    </source>
</evidence>
<evidence type="ECO:0000256" key="3">
    <source>
        <dbReference type="ARBA" id="ARBA00007069"/>
    </source>
</evidence>
<keyword evidence="5 11" id="KW-1003">Cell membrane</keyword>
<dbReference type="InterPro" id="IPR011867">
    <property type="entry name" value="ModB_ABC"/>
</dbReference>
<dbReference type="PANTHER" id="PTHR30183">
    <property type="entry name" value="MOLYBDENUM TRANSPORT SYSTEM PERMEASE PROTEIN MODB"/>
    <property type="match status" value="1"/>
</dbReference>
<evidence type="ECO:0000256" key="9">
    <source>
        <dbReference type="ARBA" id="ARBA00023136"/>
    </source>
</evidence>
<evidence type="ECO:0000256" key="6">
    <source>
        <dbReference type="ARBA" id="ARBA00022505"/>
    </source>
</evidence>
<feature type="transmembrane region" description="Helical" evidence="10">
    <location>
        <begin position="43"/>
        <end position="64"/>
    </location>
</feature>
<dbReference type="RefSeq" id="WP_011339896.1">
    <property type="nucleotide sequence ID" value="NC_007498.2"/>
</dbReference>
<dbReference type="OrthoDB" id="9795403at2"/>
<dbReference type="PANTHER" id="PTHR30183:SF3">
    <property type="entry name" value="MOLYBDENUM TRANSPORT SYSTEM PERMEASE PROTEIN MODB"/>
    <property type="match status" value="1"/>
</dbReference>
<feature type="transmembrane region" description="Helical" evidence="10">
    <location>
        <begin position="84"/>
        <end position="102"/>
    </location>
</feature>
<dbReference type="STRING" id="338963.Pcar_0230"/>
<evidence type="ECO:0000256" key="10">
    <source>
        <dbReference type="RuleBase" id="RU363032"/>
    </source>
</evidence>
<organism evidence="13 14">
    <name type="scientific">Syntrophotalea carbinolica (strain DSM 2380 / NBRC 103641 / GraBd1)</name>
    <name type="common">Pelobacter carbinolicus</name>
    <dbReference type="NCBI Taxonomy" id="338963"/>
    <lineage>
        <taxon>Bacteria</taxon>
        <taxon>Pseudomonadati</taxon>
        <taxon>Thermodesulfobacteriota</taxon>
        <taxon>Desulfuromonadia</taxon>
        <taxon>Desulfuromonadales</taxon>
        <taxon>Syntrophotaleaceae</taxon>
        <taxon>Syntrophotalea</taxon>
    </lineage>
</organism>
<keyword evidence="7 10" id="KW-0812">Transmembrane</keyword>
<comment type="subcellular location">
    <subcellularLocation>
        <location evidence="2 10">Cell membrane</location>
        <topology evidence="2 10">Multi-pass membrane protein</topology>
    </subcellularLocation>
</comment>
<dbReference type="PROSITE" id="PS50928">
    <property type="entry name" value="ABC_TM1"/>
    <property type="match status" value="1"/>
</dbReference>
<evidence type="ECO:0000313" key="14">
    <source>
        <dbReference type="Proteomes" id="UP000002534"/>
    </source>
</evidence>
<evidence type="ECO:0000256" key="11">
    <source>
        <dbReference type="RuleBase" id="RU365097"/>
    </source>
</evidence>
<proteinExistence type="inferred from homology"/>
<dbReference type="Pfam" id="PF00528">
    <property type="entry name" value="BPD_transp_1"/>
    <property type="match status" value="1"/>
</dbReference>
<comment type="function">
    <text evidence="1 11">Part of the binding-protein-dependent transport system for molybdenum; probably responsible for the translocation of the substrate across the membrane.</text>
</comment>
<dbReference type="AlphaFoldDB" id="Q3A801"/>
<dbReference type="HOGENOM" id="CLU_016047_14_3_7"/>
<keyword evidence="9 10" id="KW-0472">Membrane</keyword>